<dbReference type="STRING" id="1081104.A0A167QLT6"/>
<reference evidence="2 3" key="1">
    <citation type="journal article" date="2016" name="Genome Biol. Evol.">
        <title>Divergent and convergent evolution of fungal pathogenicity.</title>
        <authorList>
            <person name="Shang Y."/>
            <person name="Xiao G."/>
            <person name="Zheng P."/>
            <person name="Cen K."/>
            <person name="Zhan S."/>
            <person name="Wang C."/>
        </authorList>
    </citation>
    <scope>NUCLEOTIDE SEQUENCE [LARGE SCALE GENOMIC DNA]</scope>
    <source>
        <strain evidence="2 3">ARSEF 2679</strain>
    </source>
</reference>
<protein>
    <submittedName>
        <fullName evidence="2">IBR finger domain protein</fullName>
    </submittedName>
</protein>
<evidence type="ECO:0000313" key="3">
    <source>
        <dbReference type="Proteomes" id="UP000076744"/>
    </source>
</evidence>
<dbReference type="InterPro" id="IPR013083">
    <property type="entry name" value="Znf_RING/FYVE/PHD"/>
</dbReference>
<dbReference type="RefSeq" id="XP_018702246.1">
    <property type="nucleotide sequence ID" value="XM_018850601.1"/>
</dbReference>
<keyword evidence="3" id="KW-1185">Reference proteome</keyword>
<dbReference type="Gene3D" id="3.30.40.10">
    <property type="entry name" value="Zinc/RING finger domain, C3HC4 (zinc finger)"/>
    <property type="match status" value="1"/>
</dbReference>
<dbReference type="GeneID" id="30023289"/>
<organism evidence="2 3">
    <name type="scientific">Cordyceps fumosorosea (strain ARSEF 2679)</name>
    <name type="common">Isaria fumosorosea</name>
    <dbReference type="NCBI Taxonomy" id="1081104"/>
    <lineage>
        <taxon>Eukaryota</taxon>
        <taxon>Fungi</taxon>
        <taxon>Dikarya</taxon>
        <taxon>Ascomycota</taxon>
        <taxon>Pezizomycotina</taxon>
        <taxon>Sordariomycetes</taxon>
        <taxon>Hypocreomycetidae</taxon>
        <taxon>Hypocreales</taxon>
        <taxon>Cordycipitaceae</taxon>
        <taxon>Cordyceps</taxon>
    </lineage>
</organism>
<dbReference type="EMBL" id="AZHB01000019">
    <property type="protein sequence ID" value="OAA57756.1"/>
    <property type="molecule type" value="Genomic_DNA"/>
</dbReference>
<feature type="compositionally biased region" description="Basic residues" evidence="1">
    <location>
        <begin position="44"/>
        <end position="53"/>
    </location>
</feature>
<dbReference type="Proteomes" id="UP000076744">
    <property type="component" value="Unassembled WGS sequence"/>
</dbReference>
<dbReference type="AlphaFoldDB" id="A0A167QLT6"/>
<name>A0A167QLT6_CORFA</name>
<dbReference type="SUPFAM" id="SSF57850">
    <property type="entry name" value="RING/U-box"/>
    <property type="match status" value="1"/>
</dbReference>
<proteinExistence type="predicted"/>
<evidence type="ECO:0000256" key="1">
    <source>
        <dbReference type="SAM" id="MobiDB-lite"/>
    </source>
</evidence>
<gene>
    <name evidence="2" type="ORF">ISF_06997</name>
</gene>
<comment type="caution">
    <text evidence="2">The sequence shown here is derived from an EMBL/GenBank/DDBJ whole genome shotgun (WGS) entry which is preliminary data.</text>
</comment>
<feature type="region of interest" description="Disordered" evidence="1">
    <location>
        <begin position="26"/>
        <end position="61"/>
    </location>
</feature>
<sequence>MATFDTESLRLALELRDVEGFQTAASGRTKRVATGKRTVAAPRTRTRQPRKAKAPTEQTTALAQATDTEAKQETSAPAIASAEALRCSVCMEVLNENPTFRAPCNRLYCATCLIGHVTASIADKVDGGPEFPPECCSVPIPILGVALELLPAQSEDPFIPPSNFTDDYGTCAAYGQQTCILCRTAKHDGICPGDPTQNAVREAGTPEGLAALHPLRTLRGRRPRAACICIADADGSSATDVAEIGGIMPRVSGGRPTASSGVQLKGWVKS</sequence>
<accession>A0A167QLT6</accession>
<dbReference type="OrthoDB" id="4870585at2759"/>
<evidence type="ECO:0000313" key="2">
    <source>
        <dbReference type="EMBL" id="OAA57756.1"/>
    </source>
</evidence>